<keyword evidence="7" id="KW-1185">Reference proteome</keyword>
<dbReference type="InterPro" id="IPR002142">
    <property type="entry name" value="Peptidase_S49"/>
</dbReference>
<evidence type="ECO:0000256" key="4">
    <source>
        <dbReference type="ARBA" id="ARBA00022825"/>
    </source>
</evidence>
<dbReference type="SUPFAM" id="SSF52096">
    <property type="entry name" value="ClpP/crotonase"/>
    <property type="match status" value="1"/>
</dbReference>
<evidence type="ECO:0000256" key="3">
    <source>
        <dbReference type="ARBA" id="ARBA00022801"/>
    </source>
</evidence>
<gene>
    <name evidence="6" type="primary">sohB</name>
    <name evidence="6" type="ORF">YBN1229_v1_3906</name>
</gene>
<dbReference type="GO" id="GO:0004176">
    <property type="term" value="F:ATP-dependent peptidase activity"/>
    <property type="evidence" value="ECO:0007669"/>
    <property type="project" value="InterPro"/>
</dbReference>
<dbReference type="KEGG" id="fiy:BN1229_v1_3906"/>
<dbReference type="Gene3D" id="3.90.226.10">
    <property type="entry name" value="2-enoyl-CoA Hydratase, Chain A, domain 1"/>
    <property type="match status" value="1"/>
</dbReference>
<dbReference type="Pfam" id="PF01343">
    <property type="entry name" value="Peptidase_S49"/>
    <property type="match status" value="1"/>
</dbReference>
<evidence type="ECO:0000256" key="1">
    <source>
        <dbReference type="ARBA" id="ARBA00008683"/>
    </source>
</evidence>
<dbReference type="PANTHER" id="PTHR42987">
    <property type="entry name" value="PEPTIDASE S49"/>
    <property type="match status" value="1"/>
</dbReference>
<dbReference type="EMBL" id="LN829119">
    <property type="protein sequence ID" value="CPR22473.1"/>
    <property type="molecule type" value="Genomic_DNA"/>
</dbReference>
<dbReference type="PANTHER" id="PTHR42987:SF8">
    <property type="entry name" value="PROTEINASE"/>
    <property type="match status" value="1"/>
</dbReference>
<dbReference type="EC" id="3.4.21.-" evidence="6"/>
<organism evidence="6 7">
    <name type="scientific">Candidatus Filomicrobium marinum</name>
    <dbReference type="NCBI Taxonomy" id="1608628"/>
    <lineage>
        <taxon>Bacteria</taxon>
        <taxon>Pseudomonadati</taxon>
        <taxon>Pseudomonadota</taxon>
        <taxon>Alphaproteobacteria</taxon>
        <taxon>Hyphomicrobiales</taxon>
        <taxon>Hyphomicrobiaceae</taxon>
        <taxon>Filomicrobium</taxon>
    </lineage>
</organism>
<proteinExistence type="inferred from homology"/>
<evidence type="ECO:0000256" key="2">
    <source>
        <dbReference type="ARBA" id="ARBA00022670"/>
    </source>
</evidence>
<dbReference type="OrthoDB" id="9764363at2"/>
<dbReference type="InterPro" id="IPR047272">
    <property type="entry name" value="S49_SppA_C"/>
</dbReference>
<dbReference type="GO" id="GO:0004252">
    <property type="term" value="F:serine-type endopeptidase activity"/>
    <property type="evidence" value="ECO:0007669"/>
    <property type="project" value="InterPro"/>
</dbReference>
<dbReference type="PRINTS" id="PR00127">
    <property type="entry name" value="CLPPROTEASEP"/>
</dbReference>
<dbReference type="AlphaFoldDB" id="A0A0D6JKI1"/>
<reference evidence="7" key="1">
    <citation type="submission" date="2015-02" db="EMBL/GenBank/DDBJ databases">
        <authorList>
            <person name="Chooi Y.-H."/>
        </authorList>
    </citation>
    <scope>NUCLEOTIDE SEQUENCE [LARGE SCALE GENOMIC DNA]</scope>
    <source>
        <strain evidence="7">strain Y</strain>
    </source>
</reference>
<dbReference type="InterPro" id="IPR029045">
    <property type="entry name" value="ClpP/crotonase-like_dom_sf"/>
</dbReference>
<dbReference type="CDD" id="cd07023">
    <property type="entry name" value="S49_Sppa_N_C"/>
    <property type="match status" value="1"/>
</dbReference>
<accession>A0A0D6JKI1</accession>
<dbReference type="Gene3D" id="6.20.330.10">
    <property type="match status" value="1"/>
</dbReference>
<name>A0A0D6JKI1_9HYPH</name>
<dbReference type="InterPro" id="IPR001907">
    <property type="entry name" value="ClpP"/>
</dbReference>
<evidence type="ECO:0000313" key="7">
    <source>
        <dbReference type="Proteomes" id="UP000033187"/>
    </source>
</evidence>
<evidence type="ECO:0000313" key="6">
    <source>
        <dbReference type="EMBL" id="CPR22473.1"/>
    </source>
</evidence>
<keyword evidence="2 6" id="KW-0645">Protease</keyword>
<keyword evidence="4" id="KW-0720">Serine protease</keyword>
<comment type="similarity">
    <text evidence="1">Belongs to the peptidase S49 family.</text>
</comment>
<evidence type="ECO:0000259" key="5">
    <source>
        <dbReference type="Pfam" id="PF01343"/>
    </source>
</evidence>
<dbReference type="GO" id="GO:0006508">
    <property type="term" value="P:proteolysis"/>
    <property type="evidence" value="ECO:0007669"/>
    <property type="project" value="UniProtKB-KW"/>
</dbReference>
<dbReference type="Proteomes" id="UP000033187">
    <property type="component" value="Chromosome 1"/>
</dbReference>
<feature type="domain" description="Peptidase S49" evidence="5">
    <location>
        <begin position="76"/>
        <end position="222"/>
    </location>
</feature>
<dbReference type="KEGG" id="fil:BN1229_v1_3918"/>
<protein>
    <submittedName>
        <fullName evidence="6">Protease SohB, belong to MEROPS peptidase family S49 (Protease IV family, clan S-)</fullName>
        <ecNumber evidence="6">3.4.21.-</ecNumber>
    </submittedName>
</protein>
<sequence length="277" mass="29883">MWPFSRRPVVPVLRFSGPIGMSTPLRPGLSLGATAAAIERAFSLSKLPSVAVLINSPGGSPVQSSLIFKRLRQLAQEKDKKIYVFCEDVAASGGYYLAVAGDEIYADAASIVGSIGVISAGFGFVDAIEKLGIQRRVYTAGIAKGQLDPFQPEKPEDVERLKDLQRDVHDVFIGVVKERRGSKLAVVDSEVFSGAFWSAKRALDIGLIDGITDVRTKMRELHGDKVVLRMVPTARSGLLGAMRRPPSAQEFIANPGSLADDLVSAIEARGLWSRYGL</sequence>
<keyword evidence="3 6" id="KW-0378">Hydrolase</keyword>